<protein>
    <recommendedName>
        <fullName evidence="3">CC-NBS-LRR protein</fullName>
    </recommendedName>
</protein>
<organism evidence="1 2">
    <name type="scientific">Taxus chinensis</name>
    <name type="common">Chinese yew</name>
    <name type="synonym">Taxus wallichiana var. chinensis</name>
    <dbReference type="NCBI Taxonomy" id="29808"/>
    <lineage>
        <taxon>Eukaryota</taxon>
        <taxon>Viridiplantae</taxon>
        <taxon>Streptophyta</taxon>
        <taxon>Embryophyta</taxon>
        <taxon>Tracheophyta</taxon>
        <taxon>Spermatophyta</taxon>
        <taxon>Pinopsida</taxon>
        <taxon>Pinidae</taxon>
        <taxon>Conifers II</taxon>
        <taxon>Cupressales</taxon>
        <taxon>Taxaceae</taxon>
        <taxon>Taxus</taxon>
    </lineage>
</organism>
<reference evidence="1 2" key="1">
    <citation type="journal article" date="2021" name="Nat. Plants">
        <title>The Taxus genome provides insights into paclitaxel biosynthesis.</title>
        <authorList>
            <person name="Xiong X."/>
            <person name="Gou J."/>
            <person name="Liao Q."/>
            <person name="Li Y."/>
            <person name="Zhou Q."/>
            <person name="Bi G."/>
            <person name="Li C."/>
            <person name="Du R."/>
            <person name="Wang X."/>
            <person name="Sun T."/>
            <person name="Guo L."/>
            <person name="Liang H."/>
            <person name="Lu P."/>
            <person name="Wu Y."/>
            <person name="Zhang Z."/>
            <person name="Ro D.K."/>
            <person name="Shang Y."/>
            <person name="Huang S."/>
            <person name="Yan J."/>
        </authorList>
    </citation>
    <scope>NUCLEOTIDE SEQUENCE [LARGE SCALE GENOMIC DNA]</scope>
    <source>
        <strain evidence="1">Ta-2019</strain>
    </source>
</reference>
<feature type="non-terminal residue" evidence="1">
    <location>
        <position position="1"/>
    </location>
</feature>
<dbReference type="InterPro" id="IPR032675">
    <property type="entry name" value="LRR_dom_sf"/>
</dbReference>
<dbReference type="Gene3D" id="3.80.10.10">
    <property type="entry name" value="Ribonuclease Inhibitor"/>
    <property type="match status" value="1"/>
</dbReference>
<proteinExistence type="predicted"/>
<comment type="caution">
    <text evidence="1">The sequence shown here is derived from an EMBL/GenBank/DDBJ whole genome shotgun (WGS) entry which is preliminary data.</text>
</comment>
<sequence length="105" mass="11758">VQPECKGFPLSLRVIGISLRDEPPLVWKITKNKISRGEPISGYREGGDEMFNIPRISEINVDHCSDLEELPIEICSLNSLKMLSVTNCHWLAKLLDELGKLGALK</sequence>
<gene>
    <name evidence="1" type="ORF">KI387_014078</name>
</gene>
<evidence type="ECO:0008006" key="3">
    <source>
        <dbReference type="Google" id="ProtNLM"/>
    </source>
</evidence>
<accession>A0AA38CLH6</accession>
<keyword evidence="2" id="KW-1185">Reference proteome</keyword>
<evidence type="ECO:0000313" key="1">
    <source>
        <dbReference type="EMBL" id="KAH9302495.1"/>
    </source>
</evidence>
<dbReference type="EMBL" id="JAHRHJ020000009">
    <property type="protein sequence ID" value="KAH9302495.1"/>
    <property type="molecule type" value="Genomic_DNA"/>
</dbReference>
<name>A0AA38CLH6_TAXCH</name>
<dbReference type="Proteomes" id="UP000824469">
    <property type="component" value="Unassembled WGS sequence"/>
</dbReference>
<feature type="non-terminal residue" evidence="1">
    <location>
        <position position="105"/>
    </location>
</feature>
<evidence type="ECO:0000313" key="2">
    <source>
        <dbReference type="Proteomes" id="UP000824469"/>
    </source>
</evidence>
<dbReference type="SUPFAM" id="SSF52047">
    <property type="entry name" value="RNI-like"/>
    <property type="match status" value="1"/>
</dbReference>
<dbReference type="AlphaFoldDB" id="A0AA38CLH6"/>